<dbReference type="InterPro" id="IPR035309">
    <property type="entry name" value="PSME4"/>
</dbReference>
<dbReference type="GO" id="GO:0016504">
    <property type="term" value="F:peptidase activator activity"/>
    <property type="evidence" value="ECO:0007669"/>
    <property type="project" value="InterPro"/>
</dbReference>
<proteinExistence type="predicted"/>
<dbReference type="GO" id="GO:0005829">
    <property type="term" value="C:cytosol"/>
    <property type="evidence" value="ECO:0007669"/>
    <property type="project" value="TreeGrafter"/>
</dbReference>
<dbReference type="GO" id="GO:0010499">
    <property type="term" value="P:proteasomal ubiquitin-independent protein catabolic process"/>
    <property type="evidence" value="ECO:0007669"/>
    <property type="project" value="TreeGrafter"/>
</dbReference>
<keyword evidence="3" id="KW-1185">Reference proteome</keyword>
<gene>
    <name evidence="2" type="ORF">CGOC_LOCUS3661</name>
</gene>
<protein>
    <recommendedName>
        <fullName evidence="1">Proteasome activator Blm10 middle HEAT repeats region domain-containing protein</fullName>
    </recommendedName>
</protein>
<sequence length="195" mass="22371">MITEKLGRKVLEFVKTNQFESSLATDMLASVVASVTYATEMKKAEELDASASWFVSLAAALLGTTSENYIQHKGICIEMIDLLVNCKSSVAYSGGALGLWNSLYTLSRVYPENTYFRSKMLSRPLKEWVPIREWARLYNREEVKMAWNIPNERGRAVIEEILNKFFFPTMDLVKTVHVDRWVILIPRAVHARKIF</sequence>
<name>A0A3P6R0Z2_CYLGO</name>
<dbReference type="Pfam" id="PF16507">
    <property type="entry name" value="HEAT_PSME4_mid"/>
    <property type="match status" value="1"/>
</dbReference>
<dbReference type="OrthoDB" id="5863012at2759"/>
<dbReference type="EMBL" id="UYRV01009366">
    <property type="protein sequence ID" value="VDK56456.1"/>
    <property type="molecule type" value="Genomic_DNA"/>
</dbReference>
<feature type="domain" description="Proteasome activator Blm10 middle HEAT repeats region" evidence="1">
    <location>
        <begin position="36"/>
        <end position="175"/>
    </location>
</feature>
<evidence type="ECO:0000313" key="3">
    <source>
        <dbReference type="Proteomes" id="UP000271889"/>
    </source>
</evidence>
<organism evidence="2 3">
    <name type="scientific">Cylicostephanus goldi</name>
    <name type="common">Nematode worm</name>
    <dbReference type="NCBI Taxonomy" id="71465"/>
    <lineage>
        <taxon>Eukaryota</taxon>
        <taxon>Metazoa</taxon>
        <taxon>Ecdysozoa</taxon>
        <taxon>Nematoda</taxon>
        <taxon>Chromadorea</taxon>
        <taxon>Rhabditida</taxon>
        <taxon>Rhabditina</taxon>
        <taxon>Rhabditomorpha</taxon>
        <taxon>Strongyloidea</taxon>
        <taxon>Strongylidae</taxon>
        <taxon>Cylicostephanus</taxon>
    </lineage>
</organism>
<evidence type="ECO:0000313" key="2">
    <source>
        <dbReference type="EMBL" id="VDK56456.1"/>
    </source>
</evidence>
<dbReference type="AlphaFoldDB" id="A0A3P6R0Z2"/>
<dbReference type="PANTHER" id="PTHR32170">
    <property type="entry name" value="PROTEASOME ACTIVATOR COMPLEX SUBUNIT 4"/>
    <property type="match status" value="1"/>
</dbReference>
<dbReference type="PANTHER" id="PTHR32170:SF4">
    <property type="entry name" value="DUF3437 DOMAIN-CONTAINING PROTEIN-RELATED"/>
    <property type="match status" value="1"/>
</dbReference>
<dbReference type="GO" id="GO:0070628">
    <property type="term" value="F:proteasome binding"/>
    <property type="evidence" value="ECO:0007669"/>
    <property type="project" value="InterPro"/>
</dbReference>
<evidence type="ECO:0000259" key="1">
    <source>
        <dbReference type="Pfam" id="PF16507"/>
    </source>
</evidence>
<dbReference type="InterPro" id="IPR032430">
    <property type="entry name" value="Blm10_mid"/>
</dbReference>
<reference evidence="2 3" key="1">
    <citation type="submission" date="2018-11" db="EMBL/GenBank/DDBJ databases">
        <authorList>
            <consortium name="Pathogen Informatics"/>
        </authorList>
    </citation>
    <scope>NUCLEOTIDE SEQUENCE [LARGE SCALE GENOMIC DNA]</scope>
</reference>
<dbReference type="Proteomes" id="UP000271889">
    <property type="component" value="Unassembled WGS sequence"/>
</dbReference>
<dbReference type="GO" id="GO:0005634">
    <property type="term" value="C:nucleus"/>
    <property type="evidence" value="ECO:0007669"/>
    <property type="project" value="TreeGrafter"/>
</dbReference>
<accession>A0A3P6R0Z2</accession>